<proteinExistence type="predicted"/>
<dbReference type="AlphaFoldDB" id="A0A3R6IW10"/>
<dbReference type="RefSeq" id="WP_118255781.1">
    <property type="nucleotide sequence ID" value="NZ_QRKB01000062.1"/>
</dbReference>
<dbReference type="Gene3D" id="3.20.20.70">
    <property type="entry name" value="Aldolase class I"/>
    <property type="match status" value="1"/>
</dbReference>
<dbReference type="SUPFAM" id="SSF102114">
    <property type="entry name" value="Radical SAM enzymes"/>
    <property type="match status" value="1"/>
</dbReference>
<dbReference type="InterPro" id="IPR026497">
    <property type="entry name" value="GRASP-with-SPASM"/>
</dbReference>
<dbReference type="InterPro" id="IPR058240">
    <property type="entry name" value="rSAM_sf"/>
</dbReference>
<dbReference type="EMBL" id="QRKB01000062">
    <property type="protein sequence ID" value="RHH75873.1"/>
    <property type="molecule type" value="Genomic_DNA"/>
</dbReference>
<protein>
    <submittedName>
        <fullName evidence="1">Grasp-with-spasm system SPASM domain peptide maturase</fullName>
    </submittedName>
</protein>
<organism evidence="1 2">
    <name type="scientific">Segatella copri</name>
    <dbReference type="NCBI Taxonomy" id="165179"/>
    <lineage>
        <taxon>Bacteria</taxon>
        <taxon>Pseudomonadati</taxon>
        <taxon>Bacteroidota</taxon>
        <taxon>Bacteroidia</taxon>
        <taxon>Bacteroidales</taxon>
        <taxon>Prevotellaceae</taxon>
        <taxon>Segatella</taxon>
    </lineage>
</organism>
<comment type="caution">
    <text evidence="1">The sequence shown here is derived from an EMBL/GenBank/DDBJ whole genome shotgun (WGS) entry which is preliminary data.</text>
</comment>
<dbReference type="NCBIfam" id="TIGR04193">
    <property type="entry name" value="SPASM_w_grasp"/>
    <property type="match status" value="1"/>
</dbReference>
<gene>
    <name evidence="1" type="primary">gwsS</name>
    <name evidence="1" type="ORF">DW192_14930</name>
</gene>
<sequence length="334" mass="39539">MNNFDKKIFSLYPSCVLVNGKNKDALYDLQRQSYSLIPHALYYILTKYNKQTIGSIKEKYADEANIISEYFKFMLDKDYGVLCEKNVEVMFRPLPHHVFSPKLITNAIFDYDKNESYNLMEGIRQLSLLKCENLELRFYDYISLSRLTDVLKWADDTTLRDIEIMLQYGEDYTFKNILNIRLLYPRLRKVSIVNSPKNLECIYSHEEIFIIYTSQEINDESHCGICSPWYYLPKIELYMESLSFNNCLNAKISIDRFGNIKNCPSMAKSWGKFGVYTLSEVANNKEFQKIWFIKKDDIDKCKECELRYMCQDCRAYIKDKENIYSAPTKCNYVL</sequence>
<dbReference type="Proteomes" id="UP000284548">
    <property type="component" value="Unassembled WGS sequence"/>
</dbReference>
<evidence type="ECO:0000313" key="2">
    <source>
        <dbReference type="Proteomes" id="UP000284548"/>
    </source>
</evidence>
<evidence type="ECO:0000313" key="1">
    <source>
        <dbReference type="EMBL" id="RHH75873.1"/>
    </source>
</evidence>
<reference evidence="1 2" key="1">
    <citation type="submission" date="2018-08" db="EMBL/GenBank/DDBJ databases">
        <title>A genome reference for cultivated species of the human gut microbiota.</title>
        <authorList>
            <person name="Zou Y."/>
            <person name="Xue W."/>
            <person name="Luo G."/>
        </authorList>
    </citation>
    <scope>NUCLEOTIDE SEQUENCE [LARGE SCALE GENOMIC DNA]</scope>
    <source>
        <strain evidence="1 2">AM16-54</strain>
    </source>
</reference>
<name>A0A3R6IW10_9BACT</name>
<accession>A0A3R6IW10</accession>
<dbReference type="InterPro" id="IPR013785">
    <property type="entry name" value="Aldolase_TIM"/>
</dbReference>